<evidence type="ECO:0000313" key="2">
    <source>
        <dbReference type="Proteomes" id="UP000490939"/>
    </source>
</evidence>
<evidence type="ECO:0000313" key="1">
    <source>
        <dbReference type="EMBL" id="KAE9973054.1"/>
    </source>
</evidence>
<protein>
    <submittedName>
        <fullName evidence="1">Uncharacterized protein</fullName>
    </submittedName>
</protein>
<organism evidence="1 2">
    <name type="scientific">Venturia inaequalis</name>
    <name type="common">Apple scab fungus</name>
    <dbReference type="NCBI Taxonomy" id="5025"/>
    <lineage>
        <taxon>Eukaryota</taxon>
        <taxon>Fungi</taxon>
        <taxon>Dikarya</taxon>
        <taxon>Ascomycota</taxon>
        <taxon>Pezizomycotina</taxon>
        <taxon>Dothideomycetes</taxon>
        <taxon>Pleosporomycetidae</taxon>
        <taxon>Venturiales</taxon>
        <taxon>Venturiaceae</taxon>
        <taxon>Venturia</taxon>
    </lineage>
</organism>
<name>A0A8H3UQQ8_VENIN</name>
<dbReference type="Proteomes" id="UP000490939">
    <property type="component" value="Unassembled WGS sequence"/>
</dbReference>
<accession>A0A8H3UQQ8</accession>
<keyword evidence="2" id="KW-1185">Reference proteome</keyword>
<reference evidence="1 2" key="1">
    <citation type="submission" date="2019-07" db="EMBL/GenBank/DDBJ databases">
        <title>Venturia inaequalis Genome Resource.</title>
        <authorList>
            <person name="Lichtner F.J."/>
        </authorList>
    </citation>
    <scope>NUCLEOTIDE SEQUENCE [LARGE SCALE GENOMIC DNA]</scope>
    <source>
        <strain evidence="1 2">DMI_063113</strain>
    </source>
</reference>
<proteinExistence type="predicted"/>
<gene>
    <name evidence="1" type="ORF">EG327_009286</name>
</gene>
<dbReference type="EMBL" id="WNWR01000607">
    <property type="protein sequence ID" value="KAE9973054.1"/>
    <property type="molecule type" value="Genomic_DNA"/>
</dbReference>
<sequence length="591" mass="65746">MKAKKPRPKANKQAIPGYLCFSLNPNGPTRQRASYSNERREEVNNVRKSGACLRCQLLKKPVNMHVYFLHSQEADKISISALEENHVRDASRLRQRIKLSVYGSNIPSLKDLALGGVPVLQYFADGDVQLKFDIPFQWNIDELSTFLAGWLLTSQEASTAASMVDIMSSASLYSTLSAIIRPELAQIFKILVYTTSSLSNTQCRYSDGQFESYDIKVIRYCGGRILQYLESQLRPSQLAKLNRHNLYALFLLLLGTAIASNYFEELPGVGSTAEHDIDHTAESVGAELVRLLLHYIIYIGQHTGLIPSNPGSLTTGGSLLFERRHQPTTREPGNCSPRNHHNDFELEQSKILTGAETDEEAQMGHVVPLKPTTLVDALPFVEQMPWDLELSTLDAVALSLLENSDPAVVADQLLFNQKDIAENQRKDSLGSDPFLNEDRFQTWHHEMSDTGSPMMGISSGLFEVDRDESWPCFNHIPTPSPSLYGADGLVEDLSWENTMQAGRVNSIANCTTLRGASWSDTGGLITTATLYIQSLARSKDDTHSIVDVQFVNRIPALHPFYLPNSVKPEVRIHAVIILAGFTDLIQAVSRT</sequence>
<dbReference type="AlphaFoldDB" id="A0A8H3UQQ8"/>
<comment type="caution">
    <text evidence="1">The sequence shown here is derived from an EMBL/GenBank/DDBJ whole genome shotgun (WGS) entry which is preliminary data.</text>
</comment>